<dbReference type="InterPro" id="IPR042188">
    <property type="entry name" value="MmgE/PrpD_sf_2"/>
</dbReference>
<feature type="domain" description="MmgE/PrpD N-terminal" evidence="2">
    <location>
        <begin position="26"/>
        <end position="265"/>
    </location>
</feature>
<evidence type="ECO:0000256" key="1">
    <source>
        <dbReference type="ARBA" id="ARBA00006174"/>
    </source>
</evidence>
<dbReference type="PANTHER" id="PTHR16943:SF8">
    <property type="entry name" value="2-METHYLCITRATE DEHYDRATASE"/>
    <property type="match status" value="1"/>
</dbReference>
<name>A0A7V8NQK6_9BACT</name>
<dbReference type="AlphaFoldDB" id="A0A7V8NQK6"/>
<dbReference type="Pfam" id="PF19305">
    <property type="entry name" value="MmgE_PrpD_C"/>
    <property type="match status" value="1"/>
</dbReference>
<gene>
    <name evidence="4" type="ORF">HRJ53_10360</name>
</gene>
<evidence type="ECO:0000259" key="3">
    <source>
        <dbReference type="Pfam" id="PF19305"/>
    </source>
</evidence>
<feature type="non-terminal residue" evidence="4">
    <location>
        <position position="1"/>
    </location>
</feature>
<evidence type="ECO:0000313" key="5">
    <source>
        <dbReference type="Proteomes" id="UP000567293"/>
    </source>
</evidence>
<dbReference type="Proteomes" id="UP000567293">
    <property type="component" value="Unassembled WGS sequence"/>
</dbReference>
<comment type="similarity">
    <text evidence="1">Belongs to the PrpD family.</text>
</comment>
<dbReference type="InterPro" id="IPR045336">
    <property type="entry name" value="MmgE_PrpD_N"/>
</dbReference>
<dbReference type="EMBL" id="JACDQQ010001000">
    <property type="protein sequence ID" value="MBA0085390.1"/>
    <property type="molecule type" value="Genomic_DNA"/>
</dbReference>
<dbReference type="InterPro" id="IPR045337">
    <property type="entry name" value="MmgE_PrpD_C"/>
</dbReference>
<dbReference type="InterPro" id="IPR005656">
    <property type="entry name" value="MmgE_PrpD"/>
</dbReference>
<keyword evidence="5" id="KW-1185">Reference proteome</keyword>
<dbReference type="Gene3D" id="3.30.1330.120">
    <property type="entry name" value="2-methylcitrate dehydratase PrpD"/>
    <property type="match status" value="1"/>
</dbReference>
<dbReference type="SUPFAM" id="SSF103378">
    <property type="entry name" value="2-methylcitrate dehydratase PrpD"/>
    <property type="match status" value="1"/>
</dbReference>
<dbReference type="PANTHER" id="PTHR16943">
    <property type="entry name" value="2-METHYLCITRATE DEHYDRATASE-RELATED"/>
    <property type="match status" value="1"/>
</dbReference>
<dbReference type="GO" id="GO:0016829">
    <property type="term" value="F:lyase activity"/>
    <property type="evidence" value="ECO:0007669"/>
    <property type="project" value="InterPro"/>
</dbReference>
<feature type="domain" description="MmgE/PrpD C-terminal" evidence="3">
    <location>
        <begin position="285"/>
        <end position="456"/>
    </location>
</feature>
<accession>A0A7V8NQK6</accession>
<proteinExistence type="inferred from homology"/>
<evidence type="ECO:0000259" key="2">
    <source>
        <dbReference type="Pfam" id="PF03972"/>
    </source>
</evidence>
<organism evidence="4 5">
    <name type="scientific">Candidatus Acidiferrum panamense</name>
    <dbReference type="NCBI Taxonomy" id="2741543"/>
    <lineage>
        <taxon>Bacteria</taxon>
        <taxon>Pseudomonadati</taxon>
        <taxon>Acidobacteriota</taxon>
        <taxon>Terriglobia</taxon>
        <taxon>Candidatus Acidiferrales</taxon>
        <taxon>Candidatus Acidiferrum</taxon>
    </lineage>
</organism>
<evidence type="ECO:0000313" key="4">
    <source>
        <dbReference type="EMBL" id="MBA0085390.1"/>
    </source>
</evidence>
<dbReference type="Pfam" id="PF03972">
    <property type="entry name" value="MmgE_PrpD_N"/>
    <property type="match status" value="1"/>
</dbReference>
<protein>
    <submittedName>
        <fullName evidence="4">MmgE/PrpD family protein</fullName>
    </submittedName>
</protein>
<dbReference type="InterPro" id="IPR036148">
    <property type="entry name" value="MmgE/PrpD_sf"/>
</dbReference>
<sequence>VPVSMTIAQETQRSLVGDGKEDSLGEKLARYATSLRYEDLPEDVIRIAKRTILDTLGCAFGGYSAGPSKIAMKLASDVNSKQPGTILLSGIKTSPELAVFANGVMIRYLDFNDAYVSQMNGAGHPSDTIAALLTAGELSQRSGRDLITATVLAYEVYCKIGDVFDYLGHGVDHTTVTGMGAVVGAGKLLGLTPEEMVHAIGITVGGNTATRQGRADTLSNWKAYAAADACRKAIFSVQLAGNGMTGPSNVFEGRYGFFKVMSRKPVAPPQLGEPFGIRRCFTKRFPLGQFSQTVAQAAVEARSYFKSPDEILEVNIHASRSAIKIMADGPDKWRPQTHETADHSIPYSAGLALMYGKIDPDYYEDPYLHDARLLDLVSRIKCLPSDEADQPELANLCELEVVLRSGVRKTVRVEYHRGHFKNPMTDAEMEEKFRLMAQKHLPADRVDNLLRIVWSVEKEPQVSNLIAATRV</sequence>
<comment type="caution">
    <text evidence="4">The sequence shown here is derived from an EMBL/GenBank/DDBJ whole genome shotgun (WGS) entry which is preliminary data.</text>
</comment>
<reference evidence="4" key="1">
    <citation type="submission" date="2020-06" db="EMBL/GenBank/DDBJ databases">
        <title>Legume-microbial interactions unlock mineral nutrients during tropical forest succession.</title>
        <authorList>
            <person name="Epihov D.Z."/>
        </authorList>
    </citation>
    <scope>NUCLEOTIDE SEQUENCE [LARGE SCALE GENOMIC DNA]</scope>
    <source>
        <strain evidence="4">Pan2503</strain>
    </source>
</reference>
<dbReference type="InterPro" id="IPR042183">
    <property type="entry name" value="MmgE/PrpD_sf_1"/>
</dbReference>
<dbReference type="Gene3D" id="1.10.4100.10">
    <property type="entry name" value="2-methylcitrate dehydratase PrpD"/>
    <property type="match status" value="1"/>
</dbReference>